<dbReference type="Proteomes" id="UP000316008">
    <property type="component" value="Unassembled WGS sequence"/>
</dbReference>
<dbReference type="InterPro" id="IPR013783">
    <property type="entry name" value="Ig-like_fold"/>
</dbReference>
<organism evidence="3 4">
    <name type="scientific">Fluviicola chungangensis</name>
    <dbReference type="NCBI Taxonomy" id="2597671"/>
    <lineage>
        <taxon>Bacteria</taxon>
        <taxon>Pseudomonadati</taxon>
        <taxon>Bacteroidota</taxon>
        <taxon>Flavobacteriia</taxon>
        <taxon>Flavobacteriales</taxon>
        <taxon>Crocinitomicaceae</taxon>
        <taxon>Fluviicola</taxon>
    </lineage>
</organism>
<dbReference type="InterPro" id="IPR026444">
    <property type="entry name" value="Secre_tail"/>
</dbReference>
<dbReference type="NCBIfam" id="TIGR04183">
    <property type="entry name" value="Por_Secre_tail"/>
    <property type="match status" value="1"/>
</dbReference>
<keyword evidence="4" id="KW-1185">Reference proteome</keyword>
<reference evidence="3 4" key="1">
    <citation type="submission" date="2019-07" db="EMBL/GenBank/DDBJ databases">
        <authorList>
            <person name="Huq M.A."/>
        </authorList>
    </citation>
    <scope>NUCLEOTIDE SEQUENCE [LARGE SCALE GENOMIC DNA]</scope>
    <source>
        <strain evidence="3 4">MAH-3</strain>
    </source>
</reference>
<dbReference type="AlphaFoldDB" id="A0A556N2L7"/>
<dbReference type="OrthoDB" id="1465710at2"/>
<dbReference type="Gene3D" id="2.60.40.10">
    <property type="entry name" value="Immunoglobulins"/>
    <property type="match status" value="1"/>
</dbReference>
<name>A0A556N2L7_9FLAO</name>
<keyword evidence="1" id="KW-0732">Signal</keyword>
<evidence type="ECO:0000256" key="1">
    <source>
        <dbReference type="ARBA" id="ARBA00022729"/>
    </source>
</evidence>
<comment type="caution">
    <text evidence="3">The sequence shown here is derived from an EMBL/GenBank/DDBJ whole genome shotgun (WGS) entry which is preliminary data.</text>
</comment>
<sequence>MIFFLTLFNSTMMKKLLFLIVLLLSVVNAQGQTYDWSSALPADPYVSAGQVKSLMYQGKLYHFSDSIGNYIRVTMYNPEIGNWIWLDAENTPISAMTRIEGEVIGNKAYFVTGGFGGLFVHMFDFTTNTIVGYNSLIATIGPGSWEFKADPVSGTIVVMFTENTNTSICTFNTTTNTWDSEYGVNSLLDPGFSTSGKFLIYFSSSSIYYGISGAANNRLAVAPITNPYALTYYNSSGANDGRLKTNTGTNFISGSYFLVGNGQSQPSILMRNYSDQKTYEKSLSGTGNVQLNTTTDPSLFFNFDTIRSATTQNASYSFILSNFSAAGNGSLGDSYVFKKDWGTGTWDTLGIQIPLTAGLNDLFMLSLGQNGEHLAINYQNDGYYYYKVCNTKPEINPASIVPTGGTCFNSQNLIYHALEFYDDNKDGPLKLLNLTDGSGTITGMTAQLIYFDNSVSPSVTKYAIYGYIPSGGNANIQFQLFDGYSITPVTLPNILVGAISAPVVTFSSNPLNLCSNDNLIDLSNYVNYYDHGTFKINGNPVQGTTIDGTVVSVGFTGGSITLNDEINGCMVTASASLTFPALGSTSVVSTPSACGSSTGTATVTFTAGASTNYTLEWSTGETTTTISNLAPGPYYYSTTDDYNCHLTGVTSVEATGVTITPTINNVTCHGLNNGSISISIVNPNAYQFLWSNGYGTSSIANLAPGSYSVNVWDNNGCQVSGSYTITEPAPITANLFGFEPTCGATDGGILASVSASSPVYDWIGTGQTGPTLNGVGHGSYTLKVTDGNGCIKQFMYQLDDHFAADINTTVLKTDCNQSTGGISVDFVTDPNGGNLPTSWSWSNGAATQSNFNLAEGSYTITAISGTLAQPCYSEKTIFVGSKAPLAQPICLVTVDTLTTTNLVVWERTETSGIDHYNIYRESDLAGNYQLIDTVDAGSLSYFNDVVASPMNRSWRYKLSAVNACGAEGPISIEHKTLHLNTILNVGNGSFDVLWDDYEGSGNVNGYVVWRKTDQVDWLAVSPTIALGTSFYNDTPPAGSTGVDYYIEMVLNSPCTAEKAQDFNTTRSNRERGQFAAGDGVDGASSNGVDENYLNGITFYPNPTHGEVTFVQDGNQTITYRITDLSGKAVSMTTSAQSKISIQLNDLQAGIYLVEIRSAHSKVIKRMCKY</sequence>
<gene>
    <name evidence="3" type="ORF">FO442_04340</name>
</gene>
<dbReference type="Pfam" id="PF18962">
    <property type="entry name" value="Por_Secre_tail"/>
    <property type="match status" value="1"/>
</dbReference>
<evidence type="ECO:0000313" key="3">
    <source>
        <dbReference type="EMBL" id="TSJ46392.1"/>
    </source>
</evidence>
<feature type="domain" description="Secretion system C-terminal sorting" evidence="2">
    <location>
        <begin position="1099"/>
        <end position="1166"/>
    </location>
</feature>
<accession>A0A556N2L7</accession>
<dbReference type="EMBL" id="VLPL01000002">
    <property type="protein sequence ID" value="TSJ46392.1"/>
    <property type="molecule type" value="Genomic_DNA"/>
</dbReference>
<evidence type="ECO:0000259" key="2">
    <source>
        <dbReference type="Pfam" id="PF18962"/>
    </source>
</evidence>
<protein>
    <submittedName>
        <fullName evidence="3">T9SS type A sorting domain-containing protein</fullName>
    </submittedName>
</protein>
<dbReference type="Gene3D" id="2.60.40.740">
    <property type="match status" value="1"/>
</dbReference>
<evidence type="ECO:0000313" key="4">
    <source>
        <dbReference type="Proteomes" id="UP000316008"/>
    </source>
</evidence>
<proteinExistence type="predicted"/>